<name>A0A0E2HIZ1_9FIRM</name>
<dbReference type="CDD" id="cd00077">
    <property type="entry name" value="HDc"/>
    <property type="match status" value="1"/>
</dbReference>
<evidence type="ECO:0000313" key="2">
    <source>
        <dbReference type="Proteomes" id="UP000013085"/>
    </source>
</evidence>
<gene>
    <name evidence="1" type="ORF">HMPREF1090_04217</name>
</gene>
<dbReference type="Proteomes" id="UP000013085">
    <property type="component" value="Unassembled WGS sequence"/>
</dbReference>
<dbReference type="AlphaFoldDB" id="A0A0E2HIZ1"/>
<dbReference type="PATRIC" id="fig|999408.3.peg.4522"/>
<accession>A0A0E2HIZ1</accession>
<dbReference type="HOGENOM" id="CLU_104072_1_1_9"/>
<evidence type="ECO:0008006" key="3">
    <source>
        <dbReference type="Google" id="ProtNLM"/>
    </source>
</evidence>
<dbReference type="EMBL" id="AGYR01000047">
    <property type="protein sequence ID" value="ENZ10238.1"/>
    <property type="molecule type" value="Genomic_DNA"/>
</dbReference>
<evidence type="ECO:0000313" key="1">
    <source>
        <dbReference type="EMBL" id="ENZ10238.1"/>
    </source>
</evidence>
<comment type="caution">
    <text evidence="1">The sequence shown here is derived from an EMBL/GenBank/DDBJ whole genome shotgun (WGS) entry which is preliminary data.</text>
</comment>
<proteinExistence type="predicted"/>
<dbReference type="InterPro" id="IPR003607">
    <property type="entry name" value="HD/PDEase_dom"/>
</dbReference>
<organism evidence="1 2">
    <name type="scientific">[Clostridium] clostridioforme 90A8</name>
    <dbReference type="NCBI Taxonomy" id="999408"/>
    <lineage>
        <taxon>Bacteria</taxon>
        <taxon>Bacillati</taxon>
        <taxon>Bacillota</taxon>
        <taxon>Clostridia</taxon>
        <taxon>Lachnospirales</taxon>
        <taxon>Lachnospiraceae</taxon>
        <taxon>Enterocloster</taxon>
    </lineage>
</organism>
<dbReference type="SUPFAM" id="SSF109604">
    <property type="entry name" value="HD-domain/PDEase-like"/>
    <property type="match status" value="1"/>
</dbReference>
<reference evidence="1 2" key="1">
    <citation type="submission" date="2013-01" db="EMBL/GenBank/DDBJ databases">
        <title>The Genome Sequence of Clostridium clostridioforme 90A8.</title>
        <authorList>
            <consortium name="The Broad Institute Genome Sequencing Platform"/>
            <person name="Earl A."/>
            <person name="Ward D."/>
            <person name="Feldgarden M."/>
            <person name="Gevers D."/>
            <person name="Courvalin P."/>
            <person name="Lambert T."/>
            <person name="Walker B."/>
            <person name="Young S.K."/>
            <person name="Zeng Q."/>
            <person name="Gargeya S."/>
            <person name="Fitzgerald M."/>
            <person name="Haas B."/>
            <person name="Abouelleil A."/>
            <person name="Alvarado L."/>
            <person name="Arachchi H.M."/>
            <person name="Berlin A.M."/>
            <person name="Chapman S.B."/>
            <person name="Dewar J."/>
            <person name="Goldberg J."/>
            <person name="Griggs A."/>
            <person name="Gujja S."/>
            <person name="Hansen M."/>
            <person name="Howarth C."/>
            <person name="Imamovic A."/>
            <person name="Larimer J."/>
            <person name="McCowan C."/>
            <person name="Murphy C."/>
            <person name="Neiman D."/>
            <person name="Pearson M."/>
            <person name="Priest M."/>
            <person name="Roberts A."/>
            <person name="Saif S."/>
            <person name="Shea T."/>
            <person name="Sisk P."/>
            <person name="Sykes S."/>
            <person name="Wortman J."/>
            <person name="Nusbaum C."/>
            <person name="Birren B."/>
        </authorList>
    </citation>
    <scope>NUCLEOTIDE SEQUENCE [LARGE SCALE GENOMIC DNA]</scope>
    <source>
        <strain evidence="1 2">90A8</strain>
    </source>
</reference>
<dbReference type="Gene3D" id="1.10.3210.10">
    <property type="entry name" value="Hypothetical protein af1432"/>
    <property type="match status" value="1"/>
</dbReference>
<protein>
    <recommendedName>
        <fullName evidence="3">HD family phosphohydrolase</fullName>
    </recommendedName>
</protein>
<sequence length="170" mass="19749">MEPSVVSEITEHEEYMDCVRDILCHPVFQSMDQYIQHGTTTCKTHCMQVSYLGYKLCKQLGGNWRSAARAGLLHDLFLYDWHTHAKETGQYFHGFTHPKAALANADRYFRLTGEERMIILRHMWPLTLVPPTSRAGYAVTCADKYCSTVETTARFKHWIRMCLFAQPARR</sequence>